<evidence type="ECO:0000313" key="4">
    <source>
        <dbReference type="Proteomes" id="UP000199370"/>
    </source>
</evidence>
<keyword evidence="2" id="KW-0472">Membrane</keyword>
<dbReference type="Proteomes" id="UP000199370">
    <property type="component" value="Unassembled WGS sequence"/>
</dbReference>
<feature type="region of interest" description="Disordered" evidence="1">
    <location>
        <begin position="159"/>
        <end position="194"/>
    </location>
</feature>
<dbReference type="STRING" id="996166.SAMN05192554_11427"/>
<feature type="compositionally biased region" description="Acidic residues" evidence="1">
    <location>
        <begin position="208"/>
        <end position="219"/>
    </location>
</feature>
<keyword evidence="2" id="KW-0812">Transmembrane</keyword>
<sequence>MGRFGGTKVKALTVGLVLSLFALVGTTVWGLLQGLLALLAPGSQPVLAAMLGAVAPWLLASVLLILVSGGLLLWLVIALASRISIPSPRLESERLSRLAAGVEYYVPAARAVELSDWLAPPAPTAEEKLAQVKEDYVEGKISGETFERKIEQLHREEAALDRSSMPSRLDELLDDADARERDAAGGTRGDELSETAVADAMDVTVVEERDDDEPATEQA</sequence>
<organism evidence="3 4">
    <name type="scientific">Haloarchaeobius iranensis</name>
    <dbReference type="NCBI Taxonomy" id="996166"/>
    <lineage>
        <taxon>Archaea</taxon>
        <taxon>Methanobacteriati</taxon>
        <taxon>Methanobacteriota</taxon>
        <taxon>Stenosarchaea group</taxon>
        <taxon>Halobacteria</taxon>
        <taxon>Halobacteriales</taxon>
        <taxon>Halorubellaceae</taxon>
        <taxon>Haloarchaeobius</taxon>
    </lineage>
</organism>
<accession>A0A1G9YET6</accession>
<feature type="compositionally biased region" description="Basic and acidic residues" evidence="1">
    <location>
        <begin position="168"/>
        <end position="191"/>
    </location>
</feature>
<evidence type="ECO:0008006" key="5">
    <source>
        <dbReference type="Google" id="ProtNLM"/>
    </source>
</evidence>
<feature type="transmembrane region" description="Helical" evidence="2">
    <location>
        <begin position="12"/>
        <end position="37"/>
    </location>
</feature>
<name>A0A1G9YET6_9EURY</name>
<feature type="region of interest" description="Disordered" evidence="1">
    <location>
        <begin position="200"/>
        <end position="219"/>
    </location>
</feature>
<dbReference type="EMBL" id="FNIA01000014">
    <property type="protein sequence ID" value="SDN07537.1"/>
    <property type="molecule type" value="Genomic_DNA"/>
</dbReference>
<evidence type="ECO:0000313" key="3">
    <source>
        <dbReference type="EMBL" id="SDN07537.1"/>
    </source>
</evidence>
<feature type="transmembrane region" description="Helical" evidence="2">
    <location>
        <begin position="57"/>
        <end position="80"/>
    </location>
</feature>
<keyword evidence="4" id="KW-1185">Reference proteome</keyword>
<keyword evidence="2" id="KW-1133">Transmembrane helix</keyword>
<gene>
    <name evidence="3" type="ORF">SAMN05192554_11427</name>
</gene>
<protein>
    <recommendedName>
        <fullName evidence="5">Short C-terminal domain-containing protein</fullName>
    </recommendedName>
</protein>
<dbReference type="RefSeq" id="WP_089734407.1">
    <property type="nucleotide sequence ID" value="NZ_FNIA01000014.1"/>
</dbReference>
<dbReference type="AlphaFoldDB" id="A0A1G9YET6"/>
<proteinExistence type="predicted"/>
<evidence type="ECO:0000256" key="2">
    <source>
        <dbReference type="SAM" id="Phobius"/>
    </source>
</evidence>
<reference evidence="3 4" key="1">
    <citation type="submission" date="2016-10" db="EMBL/GenBank/DDBJ databases">
        <authorList>
            <person name="de Groot N.N."/>
        </authorList>
    </citation>
    <scope>NUCLEOTIDE SEQUENCE [LARGE SCALE GENOMIC DNA]</scope>
    <source>
        <strain evidence="4">EB21,IBRC-M 10013,KCTC 4048</strain>
    </source>
</reference>
<evidence type="ECO:0000256" key="1">
    <source>
        <dbReference type="SAM" id="MobiDB-lite"/>
    </source>
</evidence>